<dbReference type="SUPFAM" id="SSF46785">
    <property type="entry name" value="Winged helix' DNA-binding domain"/>
    <property type="match status" value="1"/>
</dbReference>
<evidence type="ECO:0000313" key="4">
    <source>
        <dbReference type="EMBL" id="PRY41874.1"/>
    </source>
</evidence>
<dbReference type="PROSITE" id="PS52050">
    <property type="entry name" value="WYL"/>
    <property type="match status" value="1"/>
</dbReference>
<dbReference type="EMBL" id="PVTE01000005">
    <property type="protein sequence ID" value="PRY41874.1"/>
    <property type="molecule type" value="Genomic_DNA"/>
</dbReference>
<dbReference type="InterPro" id="IPR036390">
    <property type="entry name" value="WH_DNA-bd_sf"/>
</dbReference>
<feature type="domain" description="HTH deoR-type" evidence="3">
    <location>
        <begin position="3"/>
        <end position="58"/>
    </location>
</feature>
<dbReference type="RefSeq" id="WP_106137083.1">
    <property type="nucleotide sequence ID" value="NZ_PVTE01000005.1"/>
</dbReference>
<sequence length="317" mass="36825">MNRIDRLTAILIHLQTKRVVKAQELADRFDLSLRTIYRDIRALEEAGVPIGAEAGIGYFLTDYHLPPVMFTNAEASALQVGGKLLAQMADESLRTPYESALYKIKAVLSRSEKDHLDELAGQIEILNPTRPQPYSDQLLYAIQGALVRGHRLTIVYRAGYNDSQTQRTIEPIGLCHYGIGWHLIAYCRLRDDYRDFRVDRIQQLAELSEPFPRQSRLTLQGYLDRLKQEQDLQEVVITFSRKMARFTHDERYSFGFISQEETLDGVRMTFLTQCLKTLGRWLLMYGNSIRVEHPTELNEIMRHYIQEMVEHYELPMV</sequence>
<keyword evidence="4" id="KW-0238">DNA-binding</keyword>
<dbReference type="Pfam" id="PF13280">
    <property type="entry name" value="WYL"/>
    <property type="match status" value="1"/>
</dbReference>
<evidence type="ECO:0000259" key="3">
    <source>
        <dbReference type="PROSITE" id="PS51000"/>
    </source>
</evidence>
<dbReference type="OrthoDB" id="9815009at2"/>
<dbReference type="Pfam" id="PF25583">
    <property type="entry name" value="WCX"/>
    <property type="match status" value="1"/>
</dbReference>
<reference evidence="4 5" key="1">
    <citation type="submission" date="2018-03" db="EMBL/GenBank/DDBJ databases">
        <title>Genomic Encyclopedia of Archaeal and Bacterial Type Strains, Phase II (KMG-II): from individual species to whole genera.</title>
        <authorList>
            <person name="Goeker M."/>
        </authorList>
    </citation>
    <scope>NUCLEOTIDE SEQUENCE [LARGE SCALE GENOMIC DNA]</scope>
    <source>
        <strain evidence="4 5">DSM 28354</strain>
    </source>
</reference>
<keyword evidence="5" id="KW-1185">Reference proteome</keyword>
<organism evidence="4 5">
    <name type="scientific">Spirosoma oryzae</name>
    <dbReference type="NCBI Taxonomy" id="1469603"/>
    <lineage>
        <taxon>Bacteria</taxon>
        <taxon>Pseudomonadati</taxon>
        <taxon>Bacteroidota</taxon>
        <taxon>Cytophagia</taxon>
        <taxon>Cytophagales</taxon>
        <taxon>Cytophagaceae</taxon>
        <taxon>Spirosoma</taxon>
    </lineage>
</organism>
<dbReference type="AlphaFoldDB" id="A0A2T0T887"/>
<dbReference type="PANTHER" id="PTHR34580">
    <property type="match status" value="1"/>
</dbReference>
<dbReference type="GO" id="GO:0003677">
    <property type="term" value="F:DNA binding"/>
    <property type="evidence" value="ECO:0007669"/>
    <property type="project" value="UniProtKB-KW"/>
</dbReference>
<dbReference type="InterPro" id="IPR026881">
    <property type="entry name" value="WYL_dom"/>
</dbReference>
<dbReference type="PANTHER" id="PTHR34580:SF3">
    <property type="entry name" value="PROTEIN PAFB"/>
    <property type="match status" value="1"/>
</dbReference>
<dbReference type="Gene3D" id="1.10.10.10">
    <property type="entry name" value="Winged helix-like DNA-binding domain superfamily/Winged helix DNA-binding domain"/>
    <property type="match status" value="1"/>
</dbReference>
<evidence type="ECO:0000256" key="2">
    <source>
        <dbReference type="ARBA" id="ARBA00023163"/>
    </source>
</evidence>
<protein>
    <submittedName>
        <fullName evidence="4">Putative DNA-binding transcriptional regulator YafY</fullName>
    </submittedName>
</protein>
<dbReference type="InterPro" id="IPR051534">
    <property type="entry name" value="CBASS_pafABC_assoc_protein"/>
</dbReference>
<dbReference type="InterPro" id="IPR036388">
    <property type="entry name" value="WH-like_DNA-bd_sf"/>
</dbReference>
<dbReference type="InterPro" id="IPR001034">
    <property type="entry name" value="DeoR_HTH"/>
</dbReference>
<dbReference type="GO" id="GO:0003700">
    <property type="term" value="F:DNA-binding transcription factor activity"/>
    <property type="evidence" value="ECO:0007669"/>
    <property type="project" value="InterPro"/>
</dbReference>
<evidence type="ECO:0000313" key="5">
    <source>
        <dbReference type="Proteomes" id="UP000238375"/>
    </source>
</evidence>
<name>A0A2T0T887_9BACT</name>
<dbReference type="Proteomes" id="UP000238375">
    <property type="component" value="Unassembled WGS sequence"/>
</dbReference>
<gene>
    <name evidence="4" type="ORF">CLV58_10574</name>
</gene>
<proteinExistence type="predicted"/>
<dbReference type="PIRSF" id="PIRSF016838">
    <property type="entry name" value="PafC"/>
    <property type="match status" value="1"/>
</dbReference>
<keyword evidence="1" id="KW-0805">Transcription regulation</keyword>
<keyword evidence="2" id="KW-0804">Transcription</keyword>
<dbReference type="InterPro" id="IPR057727">
    <property type="entry name" value="WCX_dom"/>
</dbReference>
<dbReference type="PROSITE" id="PS51000">
    <property type="entry name" value="HTH_DEOR_2"/>
    <property type="match status" value="1"/>
</dbReference>
<evidence type="ECO:0000256" key="1">
    <source>
        <dbReference type="ARBA" id="ARBA00023015"/>
    </source>
</evidence>
<dbReference type="InterPro" id="IPR028349">
    <property type="entry name" value="PafC-like"/>
</dbReference>
<comment type="caution">
    <text evidence="4">The sequence shown here is derived from an EMBL/GenBank/DDBJ whole genome shotgun (WGS) entry which is preliminary data.</text>
</comment>
<accession>A0A2T0T887</accession>
<dbReference type="InterPro" id="IPR013196">
    <property type="entry name" value="HTH_11"/>
</dbReference>
<dbReference type="Pfam" id="PF08279">
    <property type="entry name" value="HTH_11"/>
    <property type="match status" value="1"/>
</dbReference>